<proteinExistence type="predicted"/>
<keyword evidence="2" id="KW-1185">Reference proteome</keyword>
<dbReference type="Proteomes" id="UP000326881">
    <property type="component" value="Chromosome"/>
</dbReference>
<dbReference type="EMBL" id="CP043498">
    <property type="protein sequence ID" value="QFY62424.1"/>
    <property type="molecule type" value="Genomic_DNA"/>
</dbReference>
<dbReference type="OrthoDB" id="8420595at2"/>
<evidence type="ECO:0000313" key="2">
    <source>
        <dbReference type="Proteomes" id="UP000326881"/>
    </source>
</evidence>
<name>A0A5Q0CD67_9HYPH</name>
<evidence type="ECO:0000313" key="1">
    <source>
        <dbReference type="EMBL" id="QFY62424.1"/>
    </source>
</evidence>
<gene>
    <name evidence="1" type="ORF">FZ934_10815</name>
</gene>
<accession>A0A5Q0CD67</accession>
<sequence length="64" mass="7782">MAIESQSRAKAPRVSERLVALGRRVLRRLYGWDRLYLDDMPDRIKRDLGFMDGREPRYEPKYRR</sequence>
<reference evidence="1 2" key="1">
    <citation type="submission" date="2019-08" db="EMBL/GenBank/DDBJ databases">
        <title>Prosopis cineraria nodule microbiome.</title>
        <authorList>
            <person name="Ali R."/>
            <person name="Chaluvadi S.R."/>
            <person name="Wang X."/>
        </authorList>
    </citation>
    <scope>NUCLEOTIDE SEQUENCE [LARGE SCALE GENOMIC DNA]</scope>
    <source>
        <strain evidence="1 2">BG7</strain>
    </source>
</reference>
<evidence type="ECO:0008006" key="3">
    <source>
        <dbReference type="Google" id="ProtNLM"/>
    </source>
</evidence>
<organism evidence="1 2">
    <name type="scientific">Rhizobium grahamii</name>
    <dbReference type="NCBI Taxonomy" id="1120045"/>
    <lineage>
        <taxon>Bacteria</taxon>
        <taxon>Pseudomonadati</taxon>
        <taxon>Pseudomonadota</taxon>
        <taxon>Alphaproteobacteria</taxon>
        <taxon>Hyphomicrobiales</taxon>
        <taxon>Rhizobiaceae</taxon>
        <taxon>Rhizobium/Agrobacterium group</taxon>
        <taxon>Rhizobium</taxon>
    </lineage>
</organism>
<dbReference type="KEGG" id="rgr:FZ934_10815"/>
<dbReference type="AlphaFoldDB" id="A0A5Q0CD67"/>
<protein>
    <recommendedName>
        <fullName evidence="3">DUF1127 domain-containing protein</fullName>
    </recommendedName>
</protein>